<name>A0A450U8W6_9GAMM</name>
<protein>
    <submittedName>
        <fullName evidence="1">Uncharacterized protein</fullName>
    </submittedName>
</protein>
<gene>
    <name evidence="1" type="ORF">BECKLFY1418B_GA0070995_101013</name>
</gene>
<organism evidence="1">
    <name type="scientific">Candidatus Kentrum sp. LFY</name>
    <dbReference type="NCBI Taxonomy" id="2126342"/>
    <lineage>
        <taxon>Bacteria</taxon>
        <taxon>Pseudomonadati</taxon>
        <taxon>Pseudomonadota</taxon>
        <taxon>Gammaproteobacteria</taxon>
        <taxon>Candidatus Kentrum</taxon>
    </lineage>
</organism>
<proteinExistence type="predicted"/>
<evidence type="ECO:0000313" key="1">
    <source>
        <dbReference type="EMBL" id="VFJ88399.1"/>
    </source>
</evidence>
<dbReference type="EMBL" id="CAADFF010000010">
    <property type="protein sequence ID" value="VFJ88399.1"/>
    <property type="molecule type" value="Genomic_DNA"/>
</dbReference>
<reference evidence="1" key="1">
    <citation type="submission" date="2019-02" db="EMBL/GenBank/DDBJ databases">
        <authorList>
            <person name="Gruber-Vodicka R. H."/>
            <person name="Seah K. B. B."/>
        </authorList>
    </citation>
    <scope>NUCLEOTIDE SEQUENCE</scope>
    <source>
        <strain evidence="1">BECK_M7</strain>
    </source>
</reference>
<accession>A0A450U8W6</accession>
<dbReference type="AlphaFoldDB" id="A0A450U8W6"/>
<sequence>MGLGARTGFLGIFGFPISNPAKPEPKHLDDAIVNPSTPLSSRPKGEIFRLGGHPEREGFLAQRKMTNHRFLCVFLEIFRVRAKHYV</sequence>